<dbReference type="KEGG" id="vg:80540583"/>
<name>A0A3T1CWN2_9VIRU</name>
<proteinExistence type="predicted"/>
<dbReference type="Proteomes" id="UP001161669">
    <property type="component" value="Segment"/>
</dbReference>
<keyword evidence="2" id="KW-1185">Reference proteome</keyword>
<accession>A0A3T1CWN2</accession>
<protein>
    <submittedName>
        <fullName evidence="1">Uncharacterized protein</fullName>
    </submittedName>
</protein>
<reference evidence="2" key="1">
    <citation type="journal article" date="2019" name="J. Virol.">
        <title>Medusavirus, a novel large DNA virus discovered from hot spring water.</title>
        <authorList>
            <person name="Yoshikawa G."/>
            <person name="Blanc-Mathieu R."/>
            <person name="Song C."/>
            <person name="Kayama Y."/>
            <person name="Mochizuki T."/>
            <person name="Murata K."/>
            <person name="Ogata H."/>
            <person name="Takemura M."/>
        </authorList>
    </citation>
    <scope>NUCLEOTIDE SEQUENCE [LARGE SCALE GENOMIC DNA]</scope>
</reference>
<dbReference type="EMBL" id="AP018495">
    <property type="protein sequence ID" value="BBI30231.1"/>
    <property type="molecule type" value="Genomic_DNA"/>
</dbReference>
<organism evidence="1 2">
    <name type="scientific">Acanthamoeba castellanii medusavirus J1</name>
    <dbReference type="NCBI Taxonomy" id="3114988"/>
    <lineage>
        <taxon>Viruses</taxon>
        <taxon>Varidnaviria</taxon>
        <taxon>Bamfordvirae</taxon>
        <taxon>Nucleocytoviricota</taxon>
        <taxon>Megaviricetes</taxon>
        <taxon>Mamonoviridae</taxon>
        <taxon>Medusavirus</taxon>
        <taxon>Medusavirus medusae</taxon>
    </lineage>
</organism>
<evidence type="ECO:0000313" key="2">
    <source>
        <dbReference type="Proteomes" id="UP001161669"/>
    </source>
</evidence>
<sequence>MHRWLEEHAPIAVKVVGPPDKLRVLVADVRARGWCVVADEGTANTTTMRFKSKSQLRRTKIHAQAHHRDATFASS</sequence>
<evidence type="ECO:0000313" key="1">
    <source>
        <dbReference type="EMBL" id="BBI30231.1"/>
    </source>
</evidence>